<evidence type="ECO:0000313" key="8">
    <source>
        <dbReference type="EMBL" id="WKA02883.1"/>
    </source>
</evidence>
<evidence type="ECO:0000256" key="6">
    <source>
        <dbReference type="SAM" id="MobiDB-lite"/>
    </source>
</evidence>
<feature type="binding site" evidence="4">
    <location>
        <begin position="203"/>
        <end position="210"/>
    </location>
    <ligand>
        <name>ATP</name>
        <dbReference type="ChEBI" id="CHEBI:30616"/>
    </ligand>
</feature>
<proteinExistence type="inferred from homology"/>
<feature type="compositionally biased region" description="Polar residues" evidence="6">
    <location>
        <begin position="691"/>
        <end position="722"/>
    </location>
</feature>
<evidence type="ECO:0000256" key="3">
    <source>
        <dbReference type="ARBA" id="ARBA00023175"/>
    </source>
</evidence>
<dbReference type="CDD" id="cd01366">
    <property type="entry name" value="KISc_C_terminal"/>
    <property type="match status" value="2"/>
</dbReference>
<dbReference type="SMART" id="SM00129">
    <property type="entry name" value="KISc"/>
    <property type="match status" value="2"/>
</dbReference>
<dbReference type="InterPro" id="IPR019821">
    <property type="entry name" value="Kinesin_motor_CS"/>
</dbReference>
<keyword evidence="5" id="KW-0175">Coiled coil</keyword>
<dbReference type="PANTHER" id="PTHR47972">
    <property type="entry name" value="KINESIN-LIKE PROTEIN KLP-3"/>
    <property type="match status" value="1"/>
</dbReference>
<feature type="binding site" evidence="4">
    <location>
        <begin position="981"/>
        <end position="988"/>
    </location>
    <ligand>
        <name>ATP</name>
        <dbReference type="ChEBI" id="CHEBI:30616"/>
    </ligand>
</feature>
<keyword evidence="3 4" id="KW-0505">Motor protein</keyword>
<comment type="similarity">
    <text evidence="4">Belongs to the TRAFAC class myosin-kinesin ATPase superfamily. Kinesin family.</text>
</comment>
<dbReference type="InterPro" id="IPR036961">
    <property type="entry name" value="Kinesin_motor_dom_sf"/>
</dbReference>
<feature type="coiled-coil region" evidence="5">
    <location>
        <begin position="1239"/>
        <end position="1280"/>
    </location>
</feature>
<evidence type="ECO:0000313" key="9">
    <source>
        <dbReference type="Proteomes" id="UP001227230"/>
    </source>
</evidence>
<feature type="domain" description="Kinesin motor" evidence="7">
    <location>
        <begin position="898"/>
        <end position="1222"/>
    </location>
</feature>
<name>A0ABY9D5T0_VITVI</name>
<evidence type="ECO:0000256" key="2">
    <source>
        <dbReference type="ARBA" id="ARBA00022840"/>
    </source>
</evidence>
<feature type="domain" description="Kinesin motor" evidence="7">
    <location>
        <begin position="120"/>
        <end position="444"/>
    </location>
</feature>
<feature type="region of interest" description="Disordered" evidence="6">
    <location>
        <begin position="1340"/>
        <end position="1359"/>
    </location>
</feature>
<gene>
    <name evidence="8" type="ORF">VitviT2T_021031</name>
</gene>
<feature type="coiled-coil region" evidence="5">
    <location>
        <begin position="461"/>
        <end position="523"/>
    </location>
</feature>
<reference evidence="8 9" key="1">
    <citation type="journal article" date="2023" name="Hortic Res">
        <title>The complete reference genome for grapevine (Vitis vinifera L.) genetics and breeding.</title>
        <authorList>
            <person name="Shi X."/>
            <person name="Cao S."/>
            <person name="Wang X."/>
            <person name="Huang S."/>
            <person name="Wang Y."/>
            <person name="Liu Z."/>
            <person name="Liu W."/>
            <person name="Leng X."/>
            <person name="Peng Y."/>
            <person name="Wang N."/>
            <person name="Wang Y."/>
            <person name="Ma Z."/>
            <person name="Xu X."/>
            <person name="Zhang F."/>
            <person name="Xue H."/>
            <person name="Zhong H."/>
            <person name="Wang Y."/>
            <person name="Zhang K."/>
            <person name="Velt A."/>
            <person name="Avia K."/>
            <person name="Holtgrawe D."/>
            <person name="Grimplet J."/>
            <person name="Matus J.T."/>
            <person name="Ware D."/>
            <person name="Wu X."/>
            <person name="Wang H."/>
            <person name="Liu C."/>
            <person name="Fang Y."/>
            <person name="Rustenholz C."/>
            <person name="Cheng Z."/>
            <person name="Xiao H."/>
            <person name="Zhou Y."/>
        </authorList>
    </citation>
    <scope>NUCLEOTIDE SEQUENCE [LARGE SCALE GENOMIC DNA]</scope>
    <source>
        <strain evidence="9">cv. Pinot noir / PN40024</strain>
        <tissue evidence="8">Leaf</tissue>
    </source>
</reference>
<dbReference type="Gene3D" id="3.40.850.10">
    <property type="entry name" value="Kinesin motor domain"/>
    <property type="match status" value="2"/>
</dbReference>
<dbReference type="PROSITE" id="PS00411">
    <property type="entry name" value="KINESIN_MOTOR_1"/>
    <property type="match status" value="2"/>
</dbReference>
<dbReference type="InterPro" id="IPR027640">
    <property type="entry name" value="Kinesin-like_fam"/>
</dbReference>
<dbReference type="InterPro" id="IPR001752">
    <property type="entry name" value="Kinesin_motor_dom"/>
</dbReference>
<dbReference type="PANTHER" id="PTHR47972:SF2">
    <property type="entry name" value="KINESIN-LIKE PROTEIN KIN-14S"/>
    <property type="match status" value="1"/>
</dbReference>
<evidence type="ECO:0000256" key="4">
    <source>
        <dbReference type="PROSITE-ProRule" id="PRU00283"/>
    </source>
</evidence>
<dbReference type="Proteomes" id="UP001227230">
    <property type="component" value="Chromosome 14"/>
</dbReference>
<keyword evidence="2 4" id="KW-0067">ATP-binding</keyword>
<evidence type="ECO:0000256" key="5">
    <source>
        <dbReference type="SAM" id="Coils"/>
    </source>
</evidence>
<dbReference type="PROSITE" id="PS50067">
    <property type="entry name" value="KINESIN_MOTOR_2"/>
    <property type="match status" value="2"/>
</dbReference>
<dbReference type="EMBL" id="CP126661">
    <property type="protein sequence ID" value="WKA02883.1"/>
    <property type="molecule type" value="Genomic_DNA"/>
</dbReference>
<keyword evidence="9" id="KW-1185">Reference proteome</keyword>
<dbReference type="Pfam" id="PF00225">
    <property type="entry name" value="Kinesin"/>
    <property type="match status" value="2"/>
</dbReference>
<feature type="region of interest" description="Disordered" evidence="6">
    <location>
        <begin position="572"/>
        <end position="592"/>
    </location>
</feature>
<organism evidence="8 9">
    <name type="scientific">Vitis vinifera</name>
    <name type="common">Grape</name>
    <dbReference type="NCBI Taxonomy" id="29760"/>
    <lineage>
        <taxon>Eukaryota</taxon>
        <taxon>Viridiplantae</taxon>
        <taxon>Streptophyta</taxon>
        <taxon>Embryophyta</taxon>
        <taxon>Tracheophyta</taxon>
        <taxon>Spermatophyta</taxon>
        <taxon>Magnoliopsida</taxon>
        <taxon>eudicotyledons</taxon>
        <taxon>Gunneridae</taxon>
        <taxon>Pentapetalae</taxon>
        <taxon>rosids</taxon>
        <taxon>Vitales</taxon>
        <taxon>Vitaceae</taxon>
        <taxon>Viteae</taxon>
        <taxon>Vitis</taxon>
    </lineage>
</organism>
<sequence>MEKTELNSDKMDENDVSTEIQEISLDQEQRLPVSQKIDDLSTKIQNLKGEHIILCNEVKSMNTDSFPGPEVSNALQLLGIEHENLKKKYTEDSQLLKKKYLEECLERKRLYNEVIELKGNIRVFCRCRPLNQDEIANGSTSIVDFDSSQENELQIICSDSSKKQFKFDHVFRPESDQEAVFAQTSPIVTSVLDGYNVCIFAYGQTGTGKTFTMEGTPEHRGVNYRTLEELFRISKQRSNIMNYELFVSMLEVYNEKIRDLLVENSNQPAKKLEIKQAAEGTQEVPGLVEARVYGTNEVWELLKSGSRIRSVGSTNANELSSRSHCLLRVTVKGENLVNGEKTRSHLWLVDLAGSERVGRIEVEGERLKESQFINKSLSALGDVISALASKTAHIPYRNSKLTHMLQSSLGGDCKTLMFVQISPSAADLGETLCSLNFASRVRGIECGPVRKQADLTEIFKYKQLAEKLKHDEKETKKLQDNLQSLQLKLAAREHICRSLQEKVRDLENQLAEERKTRLKQETRAIAAACPKPPASSSLLKQPLKTIAEKKPPLPSKPRMPLRRISNFLPPPSPIPPHKTMSSSSIHPASTDDKENMLRTTAAATNTKSFLQPRRTSFAVRLPPTSTAQVLQPKRRVSIATFRPESNSHMTTPLNTQLKSRGAVGRQSFVRDPHRIRRISRIFSPLRRASGATVQATPTAMRSSSRFMGPSMQATPTAMRSSSKFMGSPPMEAGGSMHGSITRSSVHSCRWNKGRIWGDTEPSEYQSLSQNESQMQARVSQEKVEPNWDKMDENDVSMEIQEISLDHNQRLPVSQKIDELSTETQNLKVHTVLCNEVKNIDADSIPGPEVYDALLFLGIEYETLKKKYLEESELLKKKYLEECLERKRLHNEVIELKGSIRVFCRCRPLNQAEIANGSTSIVDFDSSRENELQIICSDSSKKQFKFDHVFRPGSDQEAVFAQTSAIVTSVLDGYNVCVFAYGQTGTGKTFTMEGTPENRGVNYRTLEELFRISRERSNIINYELFVSMLEVYNEKIRDLLVEKSNQPPKKLEVKQAAEGTQEVPGLVEARVYGTDEVWGLLQSGSRNRSVGSTNANELSSRSHCLLRVTVKGENLVNGERTSSHLWLVDLAGSERVGRIEAEGERLKESQFINKSLSALGDVISALASKTAHIPYRNSKLTHILQSSLGGDCKTLMFVQISPSAADLGETLCSLNFASRVRGIGCGPVRKQADLTELFKYKQLAEKLKHEEKETKKLQDVCRSLQEKVRDLENQLAVERKTRLKQPLKTIAEKKPPLGPSKLKMPLKEISNFLPPPSPIPPHKTMSYSSSFLLQQITKKTCSDHQLQQPKQNPFCNQDGP</sequence>
<evidence type="ECO:0000259" key="7">
    <source>
        <dbReference type="PROSITE" id="PS50067"/>
    </source>
</evidence>
<evidence type="ECO:0000256" key="1">
    <source>
        <dbReference type="ARBA" id="ARBA00022741"/>
    </source>
</evidence>
<dbReference type="PRINTS" id="PR00380">
    <property type="entry name" value="KINESINHEAVY"/>
</dbReference>
<dbReference type="SUPFAM" id="SSF52540">
    <property type="entry name" value="P-loop containing nucleoside triphosphate hydrolases"/>
    <property type="match status" value="2"/>
</dbReference>
<dbReference type="InterPro" id="IPR027417">
    <property type="entry name" value="P-loop_NTPase"/>
</dbReference>
<protein>
    <recommendedName>
        <fullName evidence="7">Kinesin motor domain-containing protein</fullName>
    </recommendedName>
</protein>
<accession>A0ABY9D5T0</accession>
<keyword evidence="1 4" id="KW-0547">Nucleotide-binding</keyword>
<feature type="region of interest" description="Disordered" evidence="6">
    <location>
        <begin position="689"/>
        <end position="722"/>
    </location>
</feature>